<dbReference type="PANTHER" id="PTHR23501">
    <property type="entry name" value="MAJOR FACILITATOR SUPERFAMILY"/>
    <property type="match status" value="1"/>
</dbReference>
<feature type="domain" description="Major facilitator superfamily (MFS) profile" evidence="7">
    <location>
        <begin position="14"/>
        <end position="468"/>
    </location>
</feature>
<dbReference type="Gene3D" id="1.20.1720.10">
    <property type="entry name" value="Multidrug resistance protein D"/>
    <property type="match status" value="1"/>
</dbReference>
<evidence type="ECO:0000259" key="7">
    <source>
        <dbReference type="PROSITE" id="PS50850"/>
    </source>
</evidence>
<feature type="transmembrane region" description="Helical" evidence="6">
    <location>
        <begin position="78"/>
        <end position="98"/>
    </location>
</feature>
<keyword evidence="4 6" id="KW-0472">Membrane</keyword>
<proteinExistence type="predicted"/>
<dbReference type="Pfam" id="PF07690">
    <property type="entry name" value="MFS_1"/>
    <property type="match status" value="1"/>
</dbReference>
<dbReference type="Gene3D" id="1.20.1250.20">
    <property type="entry name" value="MFS general substrate transporter like domains"/>
    <property type="match status" value="1"/>
</dbReference>
<feature type="transmembrane region" description="Helical" evidence="6">
    <location>
        <begin position="278"/>
        <end position="302"/>
    </location>
</feature>
<evidence type="ECO:0000256" key="4">
    <source>
        <dbReference type="ARBA" id="ARBA00023136"/>
    </source>
</evidence>
<feature type="transmembrane region" description="Helical" evidence="6">
    <location>
        <begin position="51"/>
        <end position="71"/>
    </location>
</feature>
<name>A0AAD4BN96_BOLED</name>
<dbReference type="InterPro" id="IPR020846">
    <property type="entry name" value="MFS_dom"/>
</dbReference>
<gene>
    <name evidence="8" type="ORF">L210DRAFT_3551305</name>
</gene>
<keyword evidence="9" id="KW-1185">Reference proteome</keyword>
<accession>A0AAD4BN96</accession>
<feature type="transmembrane region" description="Helical" evidence="6">
    <location>
        <begin position="239"/>
        <end position="257"/>
    </location>
</feature>
<feature type="transmembrane region" description="Helical" evidence="6">
    <location>
        <begin position="210"/>
        <end position="227"/>
    </location>
</feature>
<feature type="transmembrane region" description="Helical" evidence="6">
    <location>
        <begin position="342"/>
        <end position="360"/>
    </location>
</feature>
<dbReference type="PANTHER" id="PTHR23501:SF198">
    <property type="entry name" value="AZOLE RESISTANCE PROTEIN 1-RELATED"/>
    <property type="match status" value="1"/>
</dbReference>
<comment type="subcellular location">
    <subcellularLocation>
        <location evidence="1">Membrane</location>
        <topology evidence="1">Multi-pass membrane protein</topology>
    </subcellularLocation>
</comment>
<evidence type="ECO:0000256" key="5">
    <source>
        <dbReference type="SAM" id="MobiDB-lite"/>
    </source>
</evidence>
<comment type="caution">
    <text evidence="8">The sequence shown here is derived from an EMBL/GenBank/DDBJ whole genome shotgun (WGS) entry which is preliminary data.</text>
</comment>
<dbReference type="GO" id="GO:0022857">
    <property type="term" value="F:transmembrane transporter activity"/>
    <property type="evidence" value="ECO:0007669"/>
    <property type="project" value="InterPro"/>
</dbReference>
<dbReference type="SUPFAM" id="SSF103473">
    <property type="entry name" value="MFS general substrate transporter"/>
    <property type="match status" value="2"/>
</dbReference>
<feature type="transmembrane region" description="Helical" evidence="6">
    <location>
        <begin position="12"/>
        <end position="39"/>
    </location>
</feature>
<dbReference type="InterPro" id="IPR011701">
    <property type="entry name" value="MFS"/>
</dbReference>
<feature type="region of interest" description="Disordered" evidence="5">
    <location>
        <begin position="507"/>
        <end position="526"/>
    </location>
</feature>
<feature type="transmembrane region" description="Helical" evidence="6">
    <location>
        <begin position="372"/>
        <end position="396"/>
    </location>
</feature>
<feature type="transmembrane region" description="Helical" evidence="6">
    <location>
        <begin position="408"/>
        <end position="428"/>
    </location>
</feature>
<dbReference type="EMBL" id="WHUW01000025">
    <property type="protein sequence ID" value="KAF8435474.1"/>
    <property type="molecule type" value="Genomic_DNA"/>
</dbReference>
<sequence length="526" mass="56598">MESRLLSGRPLVVIVFALLLSIVLIALDQTIVATALPVIVSDFNALQDVTWVTAGYVLTIVAFTPMYGQALTVFPTKWVYIIAIVLFEMGSLFCGTAPMVHLLIFGRIFAGIGAAGICVSVLTLIAESTEIRYRAIVFAAIGALFNLSNIVGPMLGGAFTTHLSWRWCFYINLPLGALACLVIILKLPLHKPLTGAAERATVKSFLDMDWIGCSLSIAAMVVLLLSLSRGSSNGWNSPVVITLLCVCILLLTCLFLWERHQGDRGILPLRVIACRSKIGACIVVFFTMFNTLAFIFYIPLLYQAVYGHSPFHSAIDMLPFVLSSVIATASSALILSRTGHYWSILVCGPMFCCVSGGLFFTVTENTSSTKLIIYQILYGIGTGTTMQNTFVALQALSKPETMSISNAIVTVMQMLGGFIGVTIAGVVFDAQLRQNLAVYAPNVDPGPITASVAAIYSEVTSTARPSVIHAYVKSLDCVFLTASPAGFLTVLGAALIRNVKLGLKGIPRDQEPRQSTSLPRGDSEKN</sequence>
<feature type="transmembrane region" description="Helical" evidence="6">
    <location>
        <begin position="104"/>
        <end position="126"/>
    </location>
</feature>
<reference evidence="8" key="1">
    <citation type="submission" date="2019-10" db="EMBL/GenBank/DDBJ databases">
        <authorList>
            <consortium name="DOE Joint Genome Institute"/>
            <person name="Kuo A."/>
            <person name="Miyauchi S."/>
            <person name="Kiss E."/>
            <person name="Drula E."/>
            <person name="Kohler A."/>
            <person name="Sanchez-Garcia M."/>
            <person name="Andreopoulos B."/>
            <person name="Barry K.W."/>
            <person name="Bonito G."/>
            <person name="Buee M."/>
            <person name="Carver A."/>
            <person name="Chen C."/>
            <person name="Cichocki N."/>
            <person name="Clum A."/>
            <person name="Culley D."/>
            <person name="Crous P.W."/>
            <person name="Fauchery L."/>
            <person name="Girlanda M."/>
            <person name="Hayes R."/>
            <person name="Keri Z."/>
            <person name="LaButti K."/>
            <person name="Lipzen A."/>
            <person name="Lombard V."/>
            <person name="Magnuson J."/>
            <person name="Maillard F."/>
            <person name="Morin E."/>
            <person name="Murat C."/>
            <person name="Nolan M."/>
            <person name="Ohm R."/>
            <person name="Pangilinan J."/>
            <person name="Pereira M."/>
            <person name="Perotto S."/>
            <person name="Peter M."/>
            <person name="Riley R."/>
            <person name="Sitrit Y."/>
            <person name="Stielow B."/>
            <person name="Szollosi G."/>
            <person name="Zifcakova L."/>
            <person name="Stursova M."/>
            <person name="Spatafora J.W."/>
            <person name="Tedersoo L."/>
            <person name="Vaario L.-M."/>
            <person name="Yamada A."/>
            <person name="Yan M."/>
            <person name="Wang P."/>
            <person name="Xu J."/>
            <person name="Bruns T."/>
            <person name="Baldrian P."/>
            <person name="Vilgalys R."/>
            <person name="Henrissat B."/>
            <person name="Grigoriev I.V."/>
            <person name="Hibbett D."/>
            <person name="Nagy L.G."/>
            <person name="Martin F.M."/>
        </authorList>
    </citation>
    <scope>NUCLEOTIDE SEQUENCE</scope>
    <source>
        <strain evidence="8">BED1</strain>
    </source>
</reference>
<reference evidence="8" key="2">
    <citation type="journal article" date="2020" name="Nat. Commun.">
        <title>Large-scale genome sequencing of mycorrhizal fungi provides insights into the early evolution of symbiotic traits.</title>
        <authorList>
            <person name="Miyauchi S."/>
            <person name="Kiss E."/>
            <person name="Kuo A."/>
            <person name="Drula E."/>
            <person name="Kohler A."/>
            <person name="Sanchez-Garcia M."/>
            <person name="Morin E."/>
            <person name="Andreopoulos B."/>
            <person name="Barry K.W."/>
            <person name="Bonito G."/>
            <person name="Buee M."/>
            <person name="Carver A."/>
            <person name="Chen C."/>
            <person name="Cichocki N."/>
            <person name="Clum A."/>
            <person name="Culley D."/>
            <person name="Crous P.W."/>
            <person name="Fauchery L."/>
            <person name="Girlanda M."/>
            <person name="Hayes R.D."/>
            <person name="Keri Z."/>
            <person name="LaButti K."/>
            <person name="Lipzen A."/>
            <person name="Lombard V."/>
            <person name="Magnuson J."/>
            <person name="Maillard F."/>
            <person name="Murat C."/>
            <person name="Nolan M."/>
            <person name="Ohm R.A."/>
            <person name="Pangilinan J."/>
            <person name="Pereira M.F."/>
            <person name="Perotto S."/>
            <person name="Peter M."/>
            <person name="Pfister S."/>
            <person name="Riley R."/>
            <person name="Sitrit Y."/>
            <person name="Stielow J.B."/>
            <person name="Szollosi G."/>
            <person name="Zifcakova L."/>
            <person name="Stursova M."/>
            <person name="Spatafora J.W."/>
            <person name="Tedersoo L."/>
            <person name="Vaario L.M."/>
            <person name="Yamada A."/>
            <person name="Yan M."/>
            <person name="Wang P."/>
            <person name="Xu J."/>
            <person name="Bruns T."/>
            <person name="Baldrian P."/>
            <person name="Vilgalys R."/>
            <person name="Dunand C."/>
            <person name="Henrissat B."/>
            <person name="Grigoriev I.V."/>
            <person name="Hibbett D."/>
            <person name="Nagy L.G."/>
            <person name="Martin F.M."/>
        </authorList>
    </citation>
    <scope>NUCLEOTIDE SEQUENCE</scope>
    <source>
        <strain evidence="8">BED1</strain>
    </source>
</reference>
<dbReference type="PROSITE" id="PS50850">
    <property type="entry name" value="MFS"/>
    <property type="match status" value="1"/>
</dbReference>
<dbReference type="AlphaFoldDB" id="A0AAD4BN96"/>
<dbReference type="InterPro" id="IPR036259">
    <property type="entry name" value="MFS_trans_sf"/>
</dbReference>
<feature type="transmembrane region" description="Helical" evidence="6">
    <location>
        <begin position="133"/>
        <end position="155"/>
    </location>
</feature>
<feature type="transmembrane region" description="Helical" evidence="6">
    <location>
        <begin position="314"/>
        <end position="335"/>
    </location>
</feature>
<evidence type="ECO:0000313" key="9">
    <source>
        <dbReference type="Proteomes" id="UP001194468"/>
    </source>
</evidence>
<feature type="transmembrane region" description="Helical" evidence="6">
    <location>
        <begin position="167"/>
        <end position="189"/>
    </location>
</feature>
<dbReference type="Proteomes" id="UP001194468">
    <property type="component" value="Unassembled WGS sequence"/>
</dbReference>
<evidence type="ECO:0000256" key="6">
    <source>
        <dbReference type="SAM" id="Phobius"/>
    </source>
</evidence>
<feature type="transmembrane region" description="Helical" evidence="6">
    <location>
        <begin position="478"/>
        <end position="496"/>
    </location>
</feature>
<keyword evidence="2 6" id="KW-0812">Transmembrane</keyword>
<protein>
    <submittedName>
        <fullName evidence="8">Major facilitator superfamily-domain-containing protein</fullName>
    </submittedName>
</protein>
<evidence type="ECO:0000256" key="3">
    <source>
        <dbReference type="ARBA" id="ARBA00022989"/>
    </source>
</evidence>
<keyword evidence="3 6" id="KW-1133">Transmembrane helix</keyword>
<dbReference type="CDD" id="cd17502">
    <property type="entry name" value="MFS_Azr1_MDR_like"/>
    <property type="match status" value="1"/>
</dbReference>
<evidence type="ECO:0000313" key="8">
    <source>
        <dbReference type="EMBL" id="KAF8435474.1"/>
    </source>
</evidence>
<evidence type="ECO:0000256" key="1">
    <source>
        <dbReference type="ARBA" id="ARBA00004141"/>
    </source>
</evidence>
<dbReference type="GO" id="GO:0005886">
    <property type="term" value="C:plasma membrane"/>
    <property type="evidence" value="ECO:0007669"/>
    <property type="project" value="TreeGrafter"/>
</dbReference>
<evidence type="ECO:0000256" key="2">
    <source>
        <dbReference type="ARBA" id="ARBA00022692"/>
    </source>
</evidence>
<organism evidence="8 9">
    <name type="scientific">Boletus edulis BED1</name>
    <dbReference type="NCBI Taxonomy" id="1328754"/>
    <lineage>
        <taxon>Eukaryota</taxon>
        <taxon>Fungi</taxon>
        <taxon>Dikarya</taxon>
        <taxon>Basidiomycota</taxon>
        <taxon>Agaricomycotina</taxon>
        <taxon>Agaricomycetes</taxon>
        <taxon>Agaricomycetidae</taxon>
        <taxon>Boletales</taxon>
        <taxon>Boletineae</taxon>
        <taxon>Boletaceae</taxon>
        <taxon>Boletoideae</taxon>
        <taxon>Boletus</taxon>
    </lineage>
</organism>